<name>A0ABV5G9A4_9MICC</name>
<dbReference type="EMBL" id="JBHMFI010000023">
    <property type="protein sequence ID" value="MFB9075518.1"/>
    <property type="molecule type" value="Genomic_DNA"/>
</dbReference>
<evidence type="ECO:0000256" key="1">
    <source>
        <dbReference type="SAM" id="MobiDB-lite"/>
    </source>
</evidence>
<proteinExistence type="predicted"/>
<comment type="caution">
    <text evidence="2">The sequence shown here is derived from an EMBL/GenBank/DDBJ whole genome shotgun (WGS) entry which is preliminary data.</text>
</comment>
<organism evidence="2 3">
    <name type="scientific">Citricoccus parietis</name>
    <dbReference type="NCBI Taxonomy" id="592307"/>
    <lineage>
        <taxon>Bacteria</taxon>
        <taxon>Bacillati</taxon>
        <taxon>Actinomycetota</taxon>
        <taxon>Actinomycetes</taxon>
        <taxon>Micrococcales</taxon>
        <taxon>Micrococcaceae</taxon>
        <taxon>Citricoccus</taxon>
    </lineage>
</organism>
<accession>A0ABV5G9A4</accession>
<gene>
    <name evidence="2" type="ORF">ACFFX0_31895</name>
</gene>
<protein>
    <submittedName>
        <fullName evidence="2">Uncharacterized protein</fullName>
    </submittedName>
</protein>
<feature type="region of interest" description="Disordered" evidence="1">
    <location>
        <begin position="25"/>
        <end position="64"/>
    </location>
</feature>
<reference evidence="2 3" key="1">
    <citation type="submission" date="2024-09" db="EMBL/GenBank/DDBJ databases">
        <authorList>
            <person name="Sun Q."/>
            <person name="Mori K."/>
        </authorList>
    </citation>
    <scope>NUCLEOTIDE SEQUENCE [LARGE SCALE GENOMIC DNA]</scope>
    <source>
        <strain evidence="2 3">CCM 7609</strain>
    </source>
</reference>
<keyword evidence="3" id="KW-1185">Reference proteome</keyword>
<dbReference type="Proteomes" id="UP001589575">
    <property type="component" value="Unassembled WGS sequence"/>
</dbReference>
<sequence>MPIHWVTSGVWRSIGAYMTLLSPGCPSRESSGRVPVAGQGGREAGPIMGHYGSSTPEAGGSCAG</sequence>
<evidence type="ECO:0000313" key="3">
    <source>
        <dbReference type="Proteomes" id="UP001589575"/>
    </source>
</evidence>
<evidence type="ECO:0000313" key="2">
    <source>
        <dbReference type="EMBL" id="MFB9075518.1"/>
    </source>
</evidence>